<dbReference type="PANTHER" id="PTHR10194:SF142">
    <property type="entry name" value="NEUROFIBROMIN"/>
    <property type="match status" value="1"/>
</dbReference>
<dbReference type="Pfam" id="PF13716">
    <property type="entry name" value="CRAL_TRIO_2"/>
    <property type="match status" value="1"/>
</dbReference>
<dbReference type="Pfam" id="PF21877">
    <property type="entry name" value="PH_NF1"/>
    <property type="match status" value="1"/>
</dbReference>
<dbReference type="SUPFAM" id="SSF48371">
    <property type="entry name" value="ARM repeat"/>
    <property type="match status" value="1"/>
</dbReference>
<dbReference type="Gene3D" id="3.40.525.10">
    <property type="entry name" value="CRAL-TRIO lipid binding domain"/>
    <property type="match status" value="1"/>
</dbReference>
<evidence type="ECO:0000256" key="2">
    <source>
        <dbReference type="ARBA" id="ARBA00022553"/>
    </source>
</evidence>
<evidence type="ECO:0008006" key="8">
    <source>
        <dbReference type="Google" id="ProtNLM"/>
    </source>
</evidence>
<feature type="domain" description="Ras-GAP" evidence="4">
    <location>
        <begin position="1279"/>
        <end position="1470"/>
    </location>
</feature>
<accession>A0A137P281</accession>
<dbReference type="SMART" id="SM00323">
    <property type="entry name" value="RasGAP"/>
    <property type="match status" value="1"/>
</dbReference>
<evidence type="ECO:0000259" key="4">
    <source>
        <dbReference type="PROSITE" id="PS50018"/>
    </source>
</evidence>
<feature type="region of interest" description="Disordered" evidence="3">
    <location>
        <begin position="199"/>
        <end position="221"/>
    </location>
</feature>
<dbReference type="SMART" id="SM00516">
    <property type="entry name" value="SEC14"/>
    <property type="match status" value="1"/>
</dbReference>
<evidence type="ECO:0000313" key="6">
    <source>
        <dbReference type="EMBL" id="KXN68984.1"/>
    </source>
</evidence>
<evidence type="ECO:0000256" key="1">
    <source>
        <dbReference type="ARBA" id="ARBA00022468"/>
    </source>
</evidence>
<dbReference type="Proteomes" id="UP000070444">
    <property type="component" value="Unassembled WGS sequence"/>
</dbReference>
<proteinExistence type="predicted"/>
<feature type="region of interest" description="Disordered" evidence="3">
    <location>
        <begin position="124"/>
        <end position="167"/>
    </location>
</feature>
<feature type="domain" description="CRAL-TRIO" evidence="5">
    <location>
        <begin position="1636"/>
        <end position="1776"/>
    </location>
</feature>
<dbReference type="SUPFAM" id="SSF48350">
    <property type="entry name" value="GTPase activation domain, GAP"/>
    <property type="match status" value="1"/>
</dbReference>
<dbReference type="PROSITE" id="PS50191">
    <property type="entry name" value="CRAL_TRIO"/>
    <property type="match status" value="1"/>
</dbReference>
<keyword evidence="2" id="KW-0597">Phosphoprotein</keyword>
<keyword evidence="1" id="KW-0343">GTPase activation</keyword>
<dbReference type="SUPFAM" id="SSF52087">
    <property type="entry name" value="CRAL/TRIO domain"/>
    <property type="match status" value="1"/>
</dbReference>
<dbReference type="OrthoDB" id="28245at2759"/>
<evidence type="ECO:0000256" key="3">
    <source>
        <dbReference type="SAM" id="MobiDB-lite"/>
    </source>
</evidence>
<dbReference type="PROSITE" id="PS50018">
    <property type="entry name" value="RAS_GTPASE_ACTIV_2"/>
    <property type="match status" value="1"/>
</dbReference>
<evidence type="ECO:0000313" key="7">
    <source>
        <dbReference type="Proteomes" id="UP000070444"/>
    </source>
</evidence>
<dbReference type="STRING" id="796925.A0A137P281"/>
<dbReference type="Pfam" id="PF00616">
    <property type="entry name" value="RasGAP"/>
    <property type="match status" value="2"/>
</dbReference>
<dbReference type="PANTHER" id="PTHR10194">
    <property type="entry name" value="RAS GTPASE-ACTIVATING PROTEINS"/>
    <property type="match status" value="1"/>
</dbReference>
<reference evidence="6 7" key="1">
    <citation type="journal article" date="2015" name="Genome Biol. Evol.">
        <title>Phylogenomic analyses indicate that early fungi evolved digesting cell walls of algal ancestors of land plants.</title>
        <authorList>
            <person name="Chang Y."/>
            <person name="Wang S."/>
            <person name="Sekimoto S."/>
            <person name="Aerts A.L."/>
            <person name="Choi C."/>
            <person name="Clum A."/>
            <person name="LaButti K.M."/>
            <person name="Lindquist E.A."/>
            <person name="Yee Ngan C."/>
            <person name="Ohm R.A."/>
            <person name="Salamov A.A."/>
            <person name="Grigoriev I.V."/>
            <person name="Spatafora J.W."/>
            <person name="Berbee M.L."/>
        </authorList>
    </citation>
    <scope>NUCLEOTIDE SEQUENCE [LARGE SCALE GENOMIC DNA]</scope>
    <source>
        <strain evidence="6 7">NRRL 28638</strain>
    </source>
</reference>
<organism evidence="6 7">
    <name type="scientific">Conidiobolus coronatus (strain ATCC 28846 / CBS 209.66 / NRRL 28638)</name>
    <name type="common">Delacroixia coronata</name>
    <dbReference type="NCBI Taxonomy" id="796925"/>
    <lineage>
        <taxon>Eukaryota</taxon>
        <taxon>Fungi</taxon>
        <taxon>Fungi incertae sedis</taxon>
        <taxon>Zoopagomycota</taxon>
        <taxon>Entomophthoromycotina</taxon>
        <taxon>Entomophthoromycetes</taxon>
        <taxon>Entomophthorales</taxon>
        <taxon>Ancylistaceae</taxon>
        <taxon>Conidiobolus</taxon>
    </lineage>
</organism>
<name>A0A137P281_CONC2</name>
<dbReference type="EMBL" id="KQ964552">
    <property type="protein sequence ID" value="KXN68984.1"/>
    <property type="molecule type" value="Genomic_DNA"/>
</dbReference>
<protein>
    <recommendedName>
        <fullName evidence="8">Ras-GAP domain-containing protein</fullName>
    </recommendedName>
</protein>
<feature type="compositionally biased region" description="Polar residues" evidence="3">
    <location>
        <begin position="144"/>
        <end position="159"/>
    </location>
</feature>
<dbReference type="InterPro" id="IPR008936">
    <property type="entry name" value="Rho_GTPase_activation_prot"/>
</dbReference>
<feature type="region of interest" description="Disordered" evidence="3">
    <location>
        <begin position="899"/>
        <end position="919"/>
    </location>
</feature>
<evidence type="ECO:0000259" key="5">
    <source>
        <dbReference type="PROSITE" id="PS50191"/>
    </source>
</evidence>
<dbReference type="InterPro" id="IPR011993">
    <property type="entry name" value="PH-like_dom_sf"/>
</dbReference>
<keyword evidence="7" id="KW-1185">Reference proteome</keyword>
<dbReference type="InterPro" id="IPR016024">
    <property type="entry name" value="ARM-type_fold"/>
</dbReference>
<dbReference type="InterPro" id="IPR023152">
    <property type="entry name" value="RasGAP_CS"/>
</dbReference>
<feature type="compositionally biased region" description="Polar residues" evidence="3">
    <location>
        <begin position="908"/>
        <end position="919"/>
    </location>
</feature>
<dbReference type="OMA" id="TKEPYMF"/>
<dbReference type="InterPro" id="IPR054071">
    <property type="entry name" value="PH_NF1"/>
</dbReference>
<dbReference type="GO" id="GO:0005096">
    <property type="term" value="F:GTPase activator activity"/>
    <property type="evidence" value="ECO:0007669"/>
    <property type="project" value="UniProtKB-KW"/>
</dbReference>
<dbReference type="Gene3D" id="2.30.29.30">
    <property type="entry name" value="Pleckstrin-homology domain (PH domain)/Phosphotyrosine-binding domain (PTB)"/>
    <property type="match status" value="1"/>
</dbReference>
<dbReference type="CDD" id="cd05392">
    <property type="entry name" value="RasGAP_Neurofibromin_like"/>
    <property type="match status" value="1"/>
</dbReference>
<dbReference type="InterPro" id="IPR001251">
    <property type="entry name" value="CRAL-TRIO_dom"/>
</dbReference>
<dbReference type="InterPro" id="IPR039360">
    <property type="entry name" value="Ras_GTPase"/>
</dbReference>
<sequence length="2648" mass="298034">MDADALIHSLIARLGNKLSHSAGARLETIEANPLVQQTVRSLIDLSQYKIDVTVSTLLRLLDTGAKIFSSATDDNHSPELHYSHLFLLRVIAACLNRHWNFCRESHYSNLTPRSSMTFVREGDRNSIESGGENYKAKGGENGLQPGNRSARSSQFSQDILGQADDDPPPLPDNISVYMMKIIFQFFSQTALGELGESTLSIETPSKHRSTSPNGTGKDPRNALRGFSRASADLKSGIQQAAGQILFYLSASNWSIVFQRLSMRMSILANTNDENMDLGDLRYLEWCNLNEKRLSMIFQELNVVFLQFKRSTQFSMAIVLRKTIWNWIEVRPLRFIELCRSHKRLEGGPEILFDICNSLSDNARRKAVFWPLQVMLLILCPDILTTVIRGEGNASKKVQFFDSLRKALKSSRLAEVAAIAYVDICKACTYVYDLETAALKQIIPEIESELKEKLFDPLKPFLNADGVIDQKLMTDCLTAFFKLNVGNAMQSLIPTCLRESSPMAFRLVLVKSCLNIASDEEVSSNPAIAPMYSNLAGPLRQLFMSNLCLDRAEFRKVNNIMDKKAKKIQQVKMEEINEKLEILMNVLRVYRSDPMLAIMGHSPETQHKENFQLIHNITMCLKDPNLIIRTCAAEALLVLHDPNLISKWGPESTMIESFWSISSTVLIDISRQILDYKERDEGIRYFAEVLLQLLIRRIEFLQLHKDEIHKGLNIKERATSLVAVEIALLVLLCSPDAEICTMATNSFGQLCIECTLTQQYIDTNSSSVTFADNLEVYRELVHAGVLITGKVAQQKSIRKTLRLIQKQTPGNLAAWEEVYKRWKALKSIATRSPEEAPVDFFEPVVKKKNNFFKSNHTPTQGSAVVQQDNREELVEWQNYTGFLCSLGGCCAIDDSKNPNHDSGKDHGNGQDTMKSKQIGNDSSSMVNRFISEMVELLLCDNALARETVKELLGSELSPILYGALFRHLEEIISKFFGSEGEVICNNNYTMFVEQAISVLKLILDRLQDNAEYLFTVDLDMGNLLLSFARYLHNLGTGSTALRVKVKMCQLTEVLMQKREIVSLRQEFQFRNKMLRILSEWTSDFNSNTSNPQYDEQSEKLHRDLDLSCMKTVVLLLDGLPLQPEDTKNEVDRQQAKSRLFYTYFSNFLKLLNRCRVLESLETGAHSLSENADVQMLLSKSKESFKDLGPLKDFTILALSNLLSANIESGLKYSLSMGYHEDTKTRSAFMQVLTNILKQGTEFESLAESSVNDRFKKIIAVLCDSNLSITTSLCDVCPVQDVDDLGTVLLNVFDSCNMTAPLLKAVIEREIAKTESSPELFRRNSMATRLLASFAKLYGDQYLRVTLQPLLVEMTTTKKSYEVDPSKLGPSSDAEANLQNLKEMCQKFLDSIIESTNLMPASLREICNYLSTVVVKKFPEANTTSVGGLIYLRFFCPALVAPDIHGLVDMITDKEVRRGLLLITKVIQNLANNVLFGAKEAFMISLNDLLNSYIPKVTKYLEDISAPLPINTNVVGGLVSKLSETDLNKLHHYLVDNIERIGRDIATRKSHSPYPLTQPIDQPAEVEKCRASAKVFYYKMSTLLAQLGPPVDLKKKREMMGINSKNANTNEAFRAFMDKHRYRNINPIKDKKIFYEGGYTREGKPLFYYIARRMIAESLDIESVMVYILQVLEPYIHKPFDVFVDITQFGPNNEVPLQFLNQFLSIIPTEVYSSLGSLYLYNVNTYFQKYTKQIGKTVPNKMIKKFVFPTNLNEVYEIISHSECRLPKATIALETDKGVIFSPVTCIIQNKVQLPSIIKVYHETIQITMLKKQEIFGLSAYFNDVYHISEIDEASIGSYKDEHCLILKYERGASSMSFMCSKVDLICKAIRNAKARYQLSKPNNVMERVIRPDNVPGTLLNMALLNSGSEDSNLRLASYNMLFALTATFNFDAGNQLLIAKDLCIPSNNTSFVMKISERLAATEPHLTFEFLSECFVGFKNSTTNLKHLCLEYMAPWLSNLTYLSRSIDQDGKGSQAKTKQLLSMMFDLTVKEVDMAPSIQSKIWRTIAQVDDLIDLVLDTIVLYAVEHGVGSVQAETLADTIVTLSAVNVRAGKLISRLRKLISKTAVVPKRNLTDHASWPEVAVLVRFNLMLSFNNRFIAQHYLPELFHIISILVATDHPIIRTSVHGLVINVIQSLCTCLPPNSPNLKTLSILLAEFSEPKFRLLFGLNRNMVNTVSRANEGSMDTHDLMPLNSLETIVHTLLDVMSYGSTSIDQSNIWRARWMSLVTSTAFQFNPAVQPRAFIVLGCLARGEVDDDLLYQILIALRGALELFDDTDCSLIVSIVLCLSNIAENLPGDSIYLQPMFWLGTAFIQIGHRPLFPSAIGLIEVVINKMRSHGLFTNTDLGAVLMKAREPFHQVSDQLDSCTGVKFAVDFPFALSTLLLKGLKHSATKTATQNVFTTLLDISTKSAPRQSHMSPQVLGFLSPMLPTAAKNLELKELLQSVGLDDVPVDNSELTRTYHKIFDRLGVADRTKALLLVSQMVGILQHAEFEAEILFLYGFFAEVAQTMPDIFVMVQDRLVPKMNQVLNSNQTAAIIDAVQSILYTVISNPYFQTRAAKPRNVSNILTELGFSTLLDCATWPDYPKDKLLRNAKLVSMLVESIVG</sequence>
<dbReference type="InterPro" id="IPR001936">
    <property type="entry name" value="RasGAP_dom"/>
</dbReference>
<dbReference type="Gene3D" id="1.10.506.10">
    <property type="entry name" value="GTPase Activation - p120gap, domain 1"/>
    <property type="match status" value="2"/>
</dbReference>
<gene>
    <name evidence="6" type="ORF">CONCODRAFT_8627</name>
</gene>
<dbReference type="PROSITE" id="PS00509">
    <property type="entry name" value="RAS_GTPASE_ACTIV_1"/>
    <property type="match status" value="1"/>
</dbReference>
<dbReference type="InterPro" id="IPR036865">
    <property type="entry name" value="CRAL-TRIO_dom_sf"/>
</dbReference>